<reference evidence="1" key="2">
    <citation type="submission" date="2025-09" db="UniProtKB">
        <authorList>
            <consortium name="Ensembl"/>
        </authorList>
    </citation>
    <scope>IDENTIFICATION</scope>
</reference>
<dbReference type="AlphaFoldDB" id="A0A8C3H993"/>
<accession>A0A8C3H993</accession>
<dbReference type="Proteomes" id="UP000694380">
    <property type="component" value="Unplaced"/>
</dbReference>
<evidence type="ECO:0000313" key="1">
    <source>
        <dbReference type="Ensembl" id="ENSCPBP00000009518.1"/>
    </source>
</evidence>
<evidence type="ECO:0000313" key="2">
    <source>
        <dbReference type="Proteomes" id="UP000694380"/>
    </source>
</evidence>
<proteinExistence type="predicted"/>
<keyword evidence="2" id="KW-1185">Reference proteome</keyword>
<name>A0A8C3H993_CHRPI</name>
<reference evidence="1" key="1">
    <citation type="submission" date="2025-08" db="UniProtKB">
        <authorList>
            <consortium name="Ensembl"/>
        </authorList>
    </citation>
    <scope>IDENTIFICATION</scope>
</reference>
<sequence length="84" mass="9614">MASLDREPSLPFVDNDYSAYYKSLKNMSQHTFHFMKEQGVPATLHSVRRGMMVGLHSVTVSTGCSMRRYCDCFISSVLWTVLFL</sequence>
<organism evidence="1 2">
    <name type="scientific">Chrysemys picta bellii</name>
    <name type="common">Western painted turtle</name>
    <name type="synonym">Emys bellii</name>
    <dbReference type="NCBI Taxonomy" id="8478"/>
    <lineage>
        <taxon>Eukaryota</taxon>
        <taxon>Metazoa</taxon>
        <taxon>Chordata</taxon>
        <taxon>Craniata</taxon>
        <taxon>Vertebrata</taxon>
        <taxon>Euteleostomi</taxon>
        <taxon>Archelosauria</taxon>
        <taxon>Testudinata</taxon>
        <taxon>Testudines</taxon>
        <taxon>Cryptodira</taxon>
        <taxon>Durocryptodira</taxon>
        <taxon>Testudinoidea</taxon>
        <taxon>Emydidae</taxon>
        <taxon>Chrysemys</taxon>
    </lineage>
</organism>
<dbReference type="Ensembl" id="ENSCPBT00000011444.1">
    <property type="protein sequence ID" value="ENSCPBP00000009518.1"/>
    <property type="gene ID" value="ENSCPBG00000007361.1"/>
</dbReference>
<protein>
    <submittedName>
        <fullName evidence="1">Uncharacterized protein</fullName>
    </submittedName>
</protein>